<dbReference type="EMBL" id="GAIX01007771">
    <property type="protein sequence ID" value="JAA84789.1"/>
    <property type="molecule type" value="Transcribed_RNA"/>
</dbReference>
<name>S4P488_9NEOP</name>
<sequence length="92" mass="10698">MTRTWAYHGVRRPPLPRIRLTSATMPAYRSRRAATAHCSAWARPRWMMTAAAVTSTTSRGVTTLTSTILPSRHRAWRHCRTQPHVTRWRCDR</sequence>
<reference evidence="1" key="1">
    <citation type="journal article" date="2013" name="BMC Genomics">
        <title>Unscrambling butterfly oogenesis.</title>
        <authorList>
            <person name="Carter J.M."/>
            <person name="Baker S.C."/>
            <person name="Pink R."/>
            <person name="Carter D.R."/>
            <person name="Collins A."/>
            <person name="Tomlin J."/>
            <person name="Gibbs M."/>
            <person name="Breuker C.J."/>
        </authorList>
    </citation>
    <scope>NUCLEOTIDE SEQUENCE</scope>
    <source>
        <tissue evidence="1">Ovary</tissue>
    </source>
</reference>
<proteinExistence type="predicted"/>
<evidence type="ECO:0000313" key="1">
    <source>
        <dbReference type="EMBL" id="JAA84789.1"/>
    </source>
</evidence>
<protein>
    <submittedName>
        <fullName evidence="1">Uncharacterized protein</fullName>
    </submittedName>
</protein>
<organism evidence="1">
    <name type="scientific">Pararge aegeria</name>
    <name type="common">speckled wood butterfly</name>
    <dbReference type="NCBI Taxonomy" id="116150"/>
    <lineage>
        <taxon>Eukaryota</taxon>
        <taxon>Metazoa</taxon>
        <taxon>Ecdysozoa</taxon>
        <taxon>Arthropoda</taxon>
        <taxon>Hexapoda</taxon>
        <taxon>Insecta</taxon>
        <taxon>Pterygota</taxon>
        <taxon>Neoptera</taxon>
        <taxon>Endopterygota</taxon>
        <taxon>Lepidoptera</taxon>
        <taxon>Glossata</taxon>
        <taxon>Ditrysia</taxon>
        <taxon>Papilionoidea</taxon>
        <taxon>Nymphalidae</taxon>
        <taxon>Satyrinae</taxon>
        <taxon>Satyrini</taxon>
        <taxon>Parargina</taxon>
        <taxon>Pararge</taxon>
    </lineage>
</organism>
<feature type="non-terminal residue" evidence="1">
    <location>
        <position position="92"/>
    </location>
</feature>
<dbReference type="AlphaFoldDB" id="S4P488"/>
<reference evidence="1" key="2">
    <citation type="submission" date="2013-05" db="EMBL/GenBank/DDBJ databases">
        <authorList>
            <person name="Carter J.-M."/>
            <person name="Baker S.C."/>
            <person name="Pink R."/>
            <person name="Carter D.R.F."/>
            <person name="Collins A."/>
            <person name="Tomlin J."/>
            <person name="Gibbs M."/>
            <person name="Breuker C.J."/>
        </authorList>
    </citation>
    <scope>NUCLEOTIDE SEQUENCE</scope>
    <source>
        <tissue evidence="1">Ovary</tissue>
    </source>
</reference>
<accession>S4P488</accession>